<evidence type="ECO:0000256" key="6">
    <source>
        <dbReference type="ARBA" id="ARBA00022777"/>
    </source>
</evidence>
<comment type="caution">
    <text evidence="11">The sequence shown here is derived from an EMBL/GenBank/DDBJ whole genome shotgun (WGS) entry which is preliminary data.</text>
</comment>
<keyword evidence="3 8" id="KW-0597">Phosphoprotein</keyword>
<dbReference type="InterPro" id="IPR011006">
    <property type="entry name" value="CheY-like_superfamily"/>
</dbReference>
<keyword evidence="9" id="KW-0175">Coiled coil</keyword>
<dbReference type="InterPro" id="IPR011495">
    <property type="entry name" value="Sig_transdc_His_kin_sub2_dim/P"/>
</dbReference>
<accession>A0A370HU68</accession>
<dbReference type="PANTHER" id="PTHR41523">
    <property type="entry name" value="TWO-COMPONENT SYSTEM SENSOR PROTEIN"/>
    <property type="match status" value="1"/>
</dbReference>
<dbReference type="CDD" id="cd00156">
    <property type="entry name" value="REC"/>
    <property type="match status" value="1"/>
</dbReference>
<dbReference type="EC" id="2.7.13.3" evidence="2"/>
<evidence type="ECO:0000256" key="4">
    <source>
        <dbReference type="ARBA" id="ARBA00022679"/>
    </source>
</evidence>
<dbReference type="GO" id="GO:0005524">
    <property type="term" value="F:ATP binding"/>
    <property type="evidence" value="ECO:0007669"/>
    <property type="project" value="UniProtKB-KW"/>
</dbReference>
<feature type="modified residue" description="4-aspartylphosphate" evidence="8">
    <location>
        <position position="65"/>
    </location>
</feature>
<protein>
    <recommendedName>
        <fullName evidence="2">histidine kinase</fullName>
        <ecNumber evidence="2">2.7.13.3</ecNumber>
    </recommendedName>
</protein>
<dbReference type="Proteomes" id="UP000254925">
    <property type="component" value="Unassembled WGS sequence"/>
</dbReference>
<evidence type="ECO:0000256" key="2">
    <source>
        <dbReference type="ARBA" id="ARBA00012438"/>
    </source>
</evidence>
<evidence type="ECO:0000256" key="7">
    <source>
        <dbReference type="ARBA" id="ARBA00022840"/>
    </source>
</evidence>
<dbReference type="PROSITE" id="PS50110">
    <property type="entry name" value="RESPONSE_REGULATORY"/>
    <property type="match status" value="1"/>
</dbReference>
<reference evidence="11 12" key="1">
    <citation type="submission" date="2018-07" db="EMBL/GenBank/DDBJ databases">
        <title>Genomic Encyclopedia of Type Strains, Phase IV (KMG-IV): sequencing the most valuable type-strain genomes for metagenomic binning, comparative biology and taxonomic classification.</title>
        <authorList>
            <person name="Goeker M."/>
        </authorList>
    </citation>
    <scope>NUCLEOTIDE SEQUENCE [LARGE SCALE GENOMIC DNA]</scope>
    <source>
        <strain evidence="11 12">DSM 14364</strain>
    </source>
</reference>
<dbReference type="RefSeq" id="WP_114768215.1">
    <property type="nucleotide sequence ID" value="NZ_QQBB01000001.1"/>
</dbReference>
<feature type="coiled-coil region" evidence="9">
    <location>
        <begin position="131"/>
        <end position="158"/>
    </location>
</feature>
<evidence type="ECO:0000256" key="8">
    <source>
        <dbReference type="PROSITE-ProRule" id="PRU00169"/>
    </source>
</evidence>
<dbReference type="OrthoDB" id="7991996at2"/>
<evidence type="ECO:0000256" key="1">
    <source>
        <dbReference type="ARBA" id="ARBA00000085"/>
    </source>
</evidence>
<dbReference type="InterPro" id="IPR001789">
    <property type="entry name" value="Sig_transdc_resp-reg_receiver"/>
</dbReference>
<keyword evidence="12" id="KW-1185">Reference proteome</keyword>
<comment type="catalytic activity">
    <reaction evidence="1">
        <text>ATP + protein L-histidine = ADP + protein N-phospho-L-histidine.</text>
        <dbReference type="EC" id="2.7.13.3"/>
    </reaction>
</comment>
<keyword evidence="4" id="KW-0808">Transferase</keyword>
<dbReference type="SMART" id="SM00448">
    <property type="entry name" value="REC"/>
    <property type="match status" value="1"/>
</dbReference>
<dbReference type="GO" id="GO:0000160">
    <property type="term" value="P:phosphorelay signal transduction system"/>
    <property type="evidence" value="ECO:0007669"/>
    <property type="project" value="InterPro"/>
</dbReference>
<evidence type="ECO:0000256" key="5">
    <source>
        <dbReference type="ARBA" id="ARBA00022741"/>
    </source>
</evidence>
<evidence type="ECO:0000256" key="3">
    <source>
        <dbReference type="ARBA" id="ARBA00022553"/>
    </source>
</evidence>
<evidence type="ECO:0000259" key="10">
    <source>
        <dbReference type="PROSITE" id="PS50110"/>
    </source>
</evidence>
<dbReference type="Gene3D" id="3.40.50.2300">
    <property type="match status" value="1"/>
</dbReference>
<dbReference type="Pfam" id="PF00072">
    <property type="entry name" value="Response_reg"/>
    <property type="match status" value="1"/>
</dbReference>
<proteinExistence type="predicted"/>
<dbReference type="AlphaFoldDB" id="A0A370HU68"/>
<dbReference type="Gene3D" id="3.30.450.20">
    <property type="entry name" value="PAS domain"/>
    <property type="match status" value="1"/>
</dbReference>
<organism evidence="11 12">
    <name type="scientific">Microvirga subterranea</name>
    <dbReference type="NCBI Taxonomy" id="186651"/>
    <lineage>
        <taxon>Bacteria</taxon>
        <taxon>Pseudomonadati</taxon>
        <taxon>Pseudomonadota</taxon>
        <taxon>Alphaproteobacteria</taxon>
        <taxon>Hyphomicrobiales</taxon>
        <taxon>Methylobacteriaceae</taxon>
        <taxon>Microvirga</taxon>
    </lineage>
</organism>
<gene>
    <name evidence="11" type="ORF">DES45_101320</name>
</gene>
<dbReference type="Pfam" id="PF07568">
    <property type="entry name" value="HisKA_2"/>
    <property type="match status" value="1"/>
</dbReference>
<keyword evidence="7" id="KW-0067">ATP-binding</keyword>
<evidence type="ECO:0000256" key="9">
    <source>
        <dbReference type="SAM" id="Coils"/>
    </source>
</evidence>
<evidence type="ECO:0000313" key="12">
    <source>
        <dbReference type="Proteomes" id="UP000254925"/>
    </source>
</evidence>
<dbReference type="PANTHER" id="PTHR41523:SF8">
    <property type="entry name" value="ETHYLENE RESPONSE SENSOR PROTEIN"/>
    <property type="match status" value="1"/>
</dbReference>
<evidence type="ECO:0000313" key="11">
    <source>
        <dbReference type="EMBL" id="RDI62057.1"/>
    </source>
</evidence>
<dbReference type="EMBL" id="QQBB01000001">
    <property type="protein sequence ID" value="RDI62057.1"/>
    <property type="molecule type" value="Genomic_DNA"/>
</dbReference>
<sequence>MDQPVAPQTDRALRILLLEDSVLDVELVTETLASAGLAAEIDNVVSRADFTKAIRETCWDLILADYFLPAFDGLSALDLAREFCPDTPFIFVSGTLGEEVAIEALKRGATDYVLKQRLERLPATVLRALSEAHARIERRRAQEALHQLLDERTALLHELDHRVKNNLQLLMSLIGMDIRQADNKDVRDALGYMRQRLNALAAAHRDLYDGKGSARFDAATFARSLCEELTANMEAVRIVPEFDVGTIEVEAAKAAPMALLFNEIVVNALAHAYEHRHGKLKLAMGSGDGRVYFQLSDDYFSPGEKKAARDSSTGTILKALARQLEAVVEWPEDDPAILVRVTMPMQGGGEQR</sequence>
<keyword evidence="5" id="KW-0547">Nucleotide-binding</keyword>
<dbReference type="InterPro" id="IPR036890">
    <property type="entry name" value="HATPase_C_sf"/>
</dbReference>
<name>A0A370HU68_9HYPH</name>
<keyword evidence="6 11" id="KW-0418">Kinase</keyword>
<dbReference type="GO" id="GO:0004673">
    <property type="term" value="F:protein histidine kinase activity"/>
    <property type="evidence" value="ECO:0007669"/>
    <property type="project" value="UniProtKB-EC"/>
</dbReference>
<feature type="domain" description="Response regulatory" evidence="10">
    <location>
        <begin position="14"/>
        <end position="130"/>
    </location>
</feature>
<dbReference type="SUPFAM" id="SSF52172">
    <property type="entry name" value="CheY-like"/>
    <property type="match status" value="1"/>
</dbReference>
<dbReference type="Gene3D" id="3.30.565.10">
    <property type="entry name" value="Histidine kinase-like ATPase, C-terminal domain"/>
    <property type="match status" value="1"/>
</dbReference>